<protein>
    <submittedName>
        <fullName evidence="2">Uncharacterized protein</fullName>
    </submittedName>
</protein>
<name>A0A168Q2Z2_ABSGL</name>
<dbReference type="OrthoDB" id="2289003at2759"/>
<gene>
    <name evidence="2" type="primary">ABSGL_09253.1 scaffold 10873</name>
</gene>
<dbReference type="Proteomes" id="UP000078561">
    <property type="component" value="Unassembled WGS sequence"/>
</dbReference>
<dbReference type="EMBL" id="LT554135">
    <property type="protein sequence ID" value="SAM03424.1"/>
    <property type="molecule type" value="Genomic_DNA"/>
</dbReference>
<evidence type="ECO:0000256" key="1">
    <source>
        <dbReference type="SAM" id="MobiDB-lite"/>
    </source>
</evidence>
<evidence type="ECO:0000313" key="2">
    <source>
        <dbReference type="EMBL" id="SAM03424.1"/>
    </source>
</evidence>
<feature type="region of interest" description="Disordered" evidence="1">
    <location>
        <begin position="124"/>
        <end position="152"/>
    </location>
</feature>
<organism evidence="2">
    <name type="scientific">Absidia glauca</name>
    <name type="common">Pin mould</name>
    <dbReference type="NCBI Taxonomy" id="4829"/>
    <lineage>
        <taxon>Eukaryota</taxon>
        <taxon>Fungi</taxon>
        <taxon>Fungi incertae sedis</taxon>
        <taxon>Mucoromycota</taxon>
        <taxon>Mucoromycotina</taxon>
        <taxon>Mucoromycetes</taxon>
        <taxon>Mucorales</taxon>
        <taxon>Cunninghamellaceae</taxon>
        <taxon>Absidia</taxon>
    </lineage>
</organism>
<proteinExistence type="predicted"/>
<sequence>MVFPTVSYSTKINAKFSAHKKFKLSTPRVGPRSAPDIYDRISAYDRAFHKCMQKDSKLAQWRQRMERKGLPAPLRDGYQRSSSSWQHSLSSLSSGASTCSNESYTLHRTKNVYDIKPMRSITTATTTTTNCPPPLVAPSPRPSCHAKSTTND</sequence>
<accession>A0A168Q2Z2</accession>
<evidence type="ECO:0000313" key="3">
    <source>
        <dbReference type="Proteomes" id="UP000078561"/>
    </source>
</evidence>
<reference evidence="2" key="1">
    <citation type="submission" date="2016-04" db="EMBL/GenBank/DDBJ databases">
        <authorList>
            <person name="Evans L.H."/>
            <person name="Alamgir A."/>
            <person name="Owens N."/>
            <person name="Weber N.D."/>
            <person name="Virtaneva K."/>
            <person name="Barbian K."/>
            <person name="Babar A."/>
            <person name="Rosenke K."/>
        </authorList>
    </citation>
    <scope>NUCLEOTIDE SEQUENCE [LARGE SCALE GENOMIC DNA]</scope>
    <source>
        <strain evidence="2">CBS 101.48</strain>
    </source>
</reference>
<feature type="compositionally biased region" description="Pro residues" evidence="1">
    <location>
        <begin position="131"/>
        <end position="141"/>
    </location>
</feature>
<dbReference type="AlphaFoldDB" id="A0A168Q2Z2"/>
<keyword evidence="3" id="KW-1185">Reference proteome</keyword>
<dbReference type="InParanoid" id="A0A168Q2Z2"/>